<evidence type="ECO:0000256" key="1">
    <source>
        <dbReference type="SAM" id="MobiDB-lite"/>
    </source>
</evidence>
<proteinExistence type="predicted"/>
<feature type="region of interest" description="Disordered" evidence="1">
    <location>
        <begin position="105"/>
        <end position="209"/>
    </location>
</feature>
<dbReference type="EMBL" id="JBICCN010000327">
    <property type="protein sequence ID" value="KAL3077259.1"/>
    <property type="molecule type" value="Genomic_DNA"/>
</dbReference>
<gene>
    <name evidence="2" type="ORF">niasHS_013248</name>
</gene>
<feature type="compositionally biased region" description="Acidic residues" evidence="1">
    <location>
        <begin position="189"/>
        <end position="209"/>
    </location>
</feature>
<dbReference type="AlphaFoldDB" id="A0ABD2IAV4"/>
<evidence type="ECO:0008006" key="4">
    <source>
        <dbReference type="Google" id="ProtNLM"/>
    </source>
</evidence>
<evidence type="ECO:0000313" key="3">
    <source>
        <dbReference type="Proteomes" id="UP001620645"/>
    </source>
</evidence>
<keyword evidence="3" id="KW-1185">Reference proteome</keyword>
<protein>
    <recommendedName>
        <fullName evidence="4">DNA-directed RNA polymerase III subunit</fullName>
    </recommendedName>
</protein>
<name>A0ABD2IAV4_HETSC</name>
<evidence type="ECO:0000313" key="2">
    <source>
        <dbReference type="EMBL" id="KAL3077259.1"/>
    </source>
</evidence>
<reference evidence="2 3" key="1">
    <citation type="submission" date="2024-10" db="EMBL/GenBank/DDBJ databases">
        <authorList>
            <person name="Kim D."/>
        </authorList>
    </citation>
    <scope>NUCLEOTIDE SEQUENCE [LARGE SCALE GENOMIC DNA]</scope>
    <source>
        <strain evidence="2">Taebaek</strain>
    </source>
</reference>
<feature type="compositionally biased region" description="Basic residues" evidence="1">
    <location>
        <begin position="123"/>
        <end position="135"/>
    </location>
</feature>
<accession>A0ABD2IAV4</accession>
<feature type="compositionally biased region" description="Acidic residues" evidence="1">
    <location>
        <begin position="165"/>
        <end position="178"/>
    </location>
</feature>
<dbReference type="Proteomes" id="UP001620645">
    <property type="component" value="Unassembled WGS sequence"/>
</dbReference>
<sequence length="209" mass="24068">MSRRGGFGGSSAATGVRAIANVLGISRQEVSQYTHEQIRDEPLPLYPPLAKDPLPLGDSKELAFMTDAKLEFLHRFRESPFYQRRTGKRDVRRYTDKYRLMDKEPFEPHWERLPSEINWRAKGASKKRPSAKRARKEGDEEGARGEGDEEEEDENATARPRPLNEDEEEVNYSDEDYLMEGANDYVDTYFDDGDGYDDETNALEEEGTY</sequence>
<feature type="compositionally biased region" description="Basic and acidic residues" evidence="1">
    <location>
        <begin position="136"/>
        <end position="146"/>
    </location>
</feature>
<organism evidence="2 3">
    <name type="scientific">Heterodera schachtii</name>
    <name type="common">Sugarbeet cyst nematode worm</name>
    <name type="synonym">Tylenchus schachtii</name>
    <dbReference type="NCBI Taxonomy" id="97005"/>
    <lineage>
        <taxon>Eukaryota</taxon>
        <taxon>Metazoa</taxon>
        <taxon>Ecdysozoa</taxon>
        <taxon>Nematoda</taxon>
        <taxon>Chromadorea</taxon>
        <taxon>Rhabditida</taxon>
        <taxon>Tylenchina</taxon>
        <taxon>Tylenchomorpha</taxon>
        <taxon>Tylenchoidea</taxon>
        <taxon>Heteroderidae</taxon>
        <taxon>Heteroderinae</taxon>
        <taxon>Heterodera</taxon>
    </lineage>
</organism>
<feature type="compositionally biased region" description="Basic and acidic residues" evidence="1">
    <location>
        <begin position="105"/>
        <end position="114"/>
    </location>
</feature>
<comment type="caution">
    <text evidence="2">The sequence shown here is derived from an EMBL/GenBank/DDBJ whole genome shotgun (WGS) entry which is preliminary data.</text>
</comment>